<feature type="region of interest" description="Disordered" evidence="1">
    <location>
        <begin position="174"/>
        <end position="210"/>
    </location>
</feature>
<dbReference type="Proteomes" id="UP000192578">
    <property type="component" value="Unassembled WGS sequence"/>
</dbReference>
<feature type="region of interest" description="Disordered" evidence="1">
    <location>
        <begin position="229"/>
        <end position="302"/>
    </location>
</feature>
<sequence length="370" mass="39347">MPGPNRVVLPSMPETSLWISPQIDGISGRGLVWHSVCPIMASPSKLLTAFFPHGDYSHPTKLPAVYYDDVEELGLVDLYQYDFSIDKEEEWLSGPIVRSAPRATVMTKSISLSSLMDPCKLFAEDDEPTSDGHAFTPRHSTPVGRRQQQQHSNGDGPVSPISQVDTTVMHARNRTFEKDDENGVPGDDSVSPDEKKPLNRTHERLPLTNGLVNGARKIELPRVASIPAPQAGVKSSIPAPPAGSRIPAGGGLRPPSRPPVTTTPVKNTMNRTSSLGNLSANQKLTAGQMPPPSSRPTFPAPNGVALRGPVLQNGGLVPPKMGAAGNRLTRPTHFMKAPANIPAAPSAITAASGIPTRIPGPKTTASTVKK</sequence>
<gene>
    <name evidence="2" type="ORF">BV898_17809</name>
</gene>
<dbReference type="AlphaFoldDB" id="A0A9X6RN65"/>
<feature type="compositionally biased region" description="Basic and acidic residues" evidence="1">
    <location>
        <begin position="192"/>
        <end position="205"/>
    </location>
</feature>
<reference evidence="3" key="1">
    <citation type="submission" date="2017-01" db="EMBL/GenBank/DDBJ databases">
        <title>Comparative genomics of anhydrobiosis in the tardigrade Hypsibius dujardini.</title>
        <authorList>
            <person name="Yoshida Y."/>
            <person name="Koutsovoulos G."/>
            <person name="Laetsch D."/>
            <person name="Stevens L."/>
            <person name="Kumar S."/>
            <person name="Horikawa D."/>
            <person name="Ishino K."/>
            <person name="Komine S."/>
            <person name="Tomita M."/>
            <person name="Blaxter M."/>
            <person name="Arakawa K."/>
        </authorList>
    </citation>
    <scope>NUCLEOTIDE SEQUENCE [LARGE SCALE GENOMIC DNA]</scope>
    <source>
        <strain evidence="3">Z151</strain>
    </source>
</reference>
<organism evidence="2 3">
    <name type="scientific">Hypsibius exemplaris</name>
    <name type="common">Freshwater tardigrade</name>
    <dbReference type="NCBI Taxonomy" id="2072580"/>
    <lineage>
        <taxon>Eukaryota</taxon>
        <taxon>Metazoa</taxon>
        <taxon>Ecdysozoa</taxon>
        <taxon>Tardigrada</taxon>
        <taxon>Eutardigrada</taxon>
        <taxon>Parachela</taxon>
        <taxon>Hypsibioidea</taxon>
        <taxon>Hypsibiidae</taxon>
        <taxon>Hypsibius</taxon>
    </lineage>
</organism>
<protein>
    <submittedName>
        <fullName evidence="2">Uncharacterized protein</fullName>
    </submittedName>
</protein>
<evidence type="ECO:0000313" key="2">
    <source>
        <dbReference type="EMBL" id="OWA53376.1"/>
    </source>
</evidence>
<feature type="compositionally biased region" description="Polar residues" evidence="1">
    <location>
        <begin position="266"/>
        <end position="285"/>
    </location>
</feature>
<comment type="caution">
    <text evidence="2">The sequence shown here is derived from an EMBL/GenBank/DDBJ whole genome shotgun (WGS) entry which is preliminary data.</text>
</comment>
<dbReference type="EMBL" id="MTYJ01000317">
    <property type="protein sequence ID" value="OWA53376.1"/>
    <property type="molecule type" value="Genomic_DNA"/>
</dbReference>
<feature type="region of interest" description="Disordered" evidence="1">
    <location>
        <begin position="351"/>
        <end position="370"/>
    </location>
</feature>
<name>A0A9X6RN65_HYPEX</name>
<evidence type="ECO:0000256" key="1">
    <source>
        <dbReference type="SAM" id="MobiDB-lite"/>
    </source>
</evidence>
<accession>A0A9X6RN65</accession>
<evidence type="ECO:0000313" key="3">
    <source>
        <dbReference type="Proteomes" id="UP000192578"/>
    </source>
</evidence>
<proteinExistence type="predicted"/>
<keyword evidence="3" id="KW-1185">Reference proteome</keyword>
<feature type="region of interest" description="Disordered" evidence="1">
    <location>
        <begin position="123"/>
        <end position="162"/>
    </location>
</feature>